<name>A0ACB7RKG2_HYAAI</name>
<keyword evidence="2" id="KW-1185">Reference proteome</keyword>
<gene>
    <name evidence="1" type="ORF">HPB50_011461</name>
</gene>
<proteinExistence type="predicted"/>
<evidence type="ECO:0000313" key="1">
    <source>
        <dbReference type="EMBL" id="KAH6922271.1"/>
    </source>
</evidence>
<accession>A0ACB7RKG2</accession>
<protein>
    <submittedName>
        <fullName evidence="1">Uncharacterized protein</fullName>
    </submittedName>
</protein>
<organism evidence="1 2">
    <name type="scientific">Hyalomma asiaticum</name>
    <name type="common">Tick</name>
    <dbReference type="NCBI Taxonomy" id="266040"/>
    <lineage>
        <taxon>Eukaryota</taxon>
        <taxon>Metazoa</taxon>
        <taxon>Ecdysozoa</taxon>
        <taxon>Arthropoda</taxon>
        <taxon>Chelicerata</taxon>
        <taxon>Arachnida</taxon>
        <taxon>Acari</taxon>
        <taxon>Parasitiformes</taxon>
        <taxon>Ixodida</taxon>
        <taxon>Ixodoidea</taxon>
        <taxon>Ixodidae</taxon>
        <taxon>Hyalomminae</taxon>
        <taxon>Hyalomma</taxon>
    </lineage>
</organism>
<sequence>MFLDAGVRLVRDDACLNGPERLVADDFLTQEECGTLLKLSVRLLILLSELSYACCCVRIRESAIQGSGYGKVFPMTKYEAFSGVTAKDLVQRLKDSTIDASVAKLMLLASERTRLYVEAYFRLKRRLYTHYVHLACRNATEDSTTDRTDMSHSVHSDNCQFQQNGSCPVLVEHIACRNYSAAIYLNDDVLGGEMVLATTPRTSIRAVIPPKCGRMVALNSRNPHGVLPVFRGRRCALLTWMTYKKHMEDPALQPCRRMLGFADGDGYLVNASLYR</sequence>
<dbReference type="EMBL" id="CM023489">
    <property type="protein sequence ID" value="KAH6922271.1"/>
    <property type="molecule type" value="Genomic_DNA"/>
</dbReference>
<comment type="caution">
    <text evidence="1">The sequence shown here is derived from an EMBL/GenBank/DDBJ whole genome shotgun (WGS) entry which is preliminary data.</text>
</comment>
<dbReference type="Proteomes" id="UP000821845">
    <property type="component" value="Chromosome 9"/>
</dbReference>
<evidence type="ECO:0000313" key="2">
    <source>
        <dbReference type="Proteomes" id="UP000821845"/>
    </source>
</evidence>
<reference evidence="1" key="1">
    <citation type="submission" date="2020-05" db="EMBL/GenBank/DDBJ databases">
        <title>Large-scale comparative analyses of tick genomes elucidate their genetic diversity and vector capacities.</title>
        <authorList>
            <person name="Jia N."/>
            <person name="Wang J."/>
            <person name="Shi W."/>
            <person name="Du L."/>
            <person name="Sun Y."/>
            <person name="Zhan W."/>
            <person name="Jiang J."/>
            <person name="Wang Q."/>
            <person name="Zhang B."/>
            <person name="Ji P."/>
            <person name="Sakyi L.B."/>
            <person name="Cui X."/>
            <person name="Yuan T."/>
            <person name="Jiang B."/>
            <person name="Yang W."/>
            <person name="Lam T.T.-Y."/>
            <person name="Chang Q."/>
            <person name="Ding S."/>
            <person name="Wang X."/>
            <person name="Zhu J."/>
            <person name="Ruan X."/>
            <person name="Zhao L."/>
            <person name="Wei J."/>
            <person name="Que T."/>
            <person name="Du C."/>
            <person name="Cheng J."/>
            <person name="Dai P."/>
            <person name="Han X."/>
            <person name="Huang E."/>
            <person name="Gao Y."/>
            <person name="Liu J."/>
            <person name="Shao H."/>
            <person name="Ye R."/>
            <person name="Li L."/>
            <person name="Wei W."/>
            <person name="Wang X."/>
            <person name="Wang C."/>
            <person name="Yang T."/>
            <person name="Huo Q."/>
            <person name="Li W."/>
            <person name="Guo W."/>
            <person name="Chen H."/>
            <person name="Zhou L."/>
            <person name="Ni X."/>
            <person name="Tian J."/>
            <person name="Zhou Y."/>
            <person name="Sheng Y."/>
            <person name="Liu T."/>
            <person name="Pan Y."/>
            <person name="Xia L."/>
            <person name="Li J."/>
            <person name="Zhao F."/>
            <person name="Cao W."/>
        </authorList>
    </citation>
    <scope>NUCLEOTIDE SEQUENCE</scope>
    <source>
        <strain evidence="1">Hyas-2018</strain>
    </source>
</reference>